<evidence type="ECO:0000256" key="2">
    <source>
        <dbReference type="ARBA" id="ARBA00005791"/>
    </source>
</evidence>
<dbReference type="PROSITE" id="PS51352">
    <property type="entry name" value="THIOREDOXIN_2"/>
    <property type="match status" value="1"/>
</dbReference>
<dbReference type="InterPro" id="IPR050824">
    <property type="entry name" value="Thiol_disulfide_DsbA"/>
</dbReference>
<keyword evidence="6" id="KW-1015">Disulfide bond</keyword>
<dbReference type="CDD" id="cd03019">
    <property type="entry name" value="DsbA_DsbA"/>
    <property type="match status" value="1"/>
</dbReference>
<evidence type="ECO:0000256" key="4">
    <source>
        <dbReference type="ARBA" id="ARBA00022729"/>
    </source>
</evidence>
<evidence type="ECO:0000259" key="8">
    <source>
        <dbReference type="PROSITE" id="PS51352"/>
    </source>
</evidence>
<dbReference type="SUPFAM" id="SSF52833">
    <property type="entry name" value="Thioredoxin-like"/>
    <property type="match status" value="1"/>
</dbReference>
<keyword evidence="4" id="KW-0732">Signal</keyword>
<evidence type="ECO:0000313" key="10">
    <source>
        <dbReference type="Proteomes" id="UP001253545"/>
    </source>
</evidence>
<proteinExistence type="inferred from homology"/>
<evidence type="ECO:0000256" key="1">
    <source>
        <dbReference type="ARBA" id="ARBA00004418"/>
    </source>
</evidence>
<comment type="similarity">
    <text evidence="2">Belongs to the thioredoxin family. DsbA subfamily.</text>
</comment>
<dbReference type="InterPro" id="IPR023205">
    <property type="entry name" value="DsbA/DsbL"/>
</dbReference>
<name>A0ABU2ZQX0_9ALTE</name>
<evidence type="ECO:0000256" key="3">
    <source>
        <dbReference type="ARBA" id="ARBA00013831"/>
    </source>
</evidence>
<dbReference type="RefSeq" id="WP_311368551.1">
    <property type="nucleotide sequence ID" value="NZ_JAVRHX010000002.1"/>
</dbReference>
<dbReference type="Proteomes" id="UP001253545">
    <property type="component" value="Unassembled WGS sequence"/>
</dbReference>
<keyword evidence="7" id="KW-0676">Redox-active center</keyword>
<reference evidence="9 10" key="1">
    <citation type="submission" date="2023-09" db="EMBL/GenBank/DDBJ databases">
        <authorList>
            <person name="Rey-Velasco X."/>
        </authorList>
    </citation>
    <scope>NUCLEOTIDE SEQUENCE [LARGE SCALE GENOMIC DNA]</scope>
    <source>
        <strain evidence="9 10">P117</strain>
    </source>
</reference>
<feature type="domain" description="Thioredoxin" evidence="8">
    <location>
        <begin position="32"/>
        <end position="227"/>
    </location>
</feature>
<dbReference type="Pfam" id="PF01323">
    <property type="entry name" value="DSBA"/>
    <property type="match status" value="1"/>
</dbReference>
<gene>
    <name evidence="9" type="ORF">RM552_09290</name>
</gene>
<comment type="subcellular location">
    <subcellularLocation>
        <location evidence="1">Periplasm</location>
    </subcellularLocation>
</comment>
<dbReference type="PROSITE" id="PS51257">
    <property type="entry name" value="PROKAR_LIPOPROTEIN"/>
    <property type="match status" value="1"/>
</dbReference>
<evidence type="ECO:0000256" key="7">
    <source>
        <dbReference type="ARBA" id="ARBA00023284"/>
    </source>
</evidence>
<dbReference type="InterPro" id="IPR013766">
    <property type="entry name" value="Thioredoxin_domain"/>
</dbReference>
<evidence type="ECO:0000256" key="6">
    <source>
        <dbReference type="ARBA" id="ARBA00023157"/>
    </source>
</evidence>
<protein>
    <recommendedName>
        <fullName evidence="3">Thiol:disulfide interchange protein DsbA</fullName>
    </recommendedName>
</protein>
<dbReference type="InterPro" id="IPR001853">
    <property type="entry name" value="DSBA-like_thioredoxin_dom"/>
</dbReference>
<dbReference type="InterPro" id="IPR036249">
    <property type="entry name" value="Thioredoxin-like_sf"/>
</dbReference>
<accession>A0ABU2ZQX0</accession>
<keyword evidence="10" id="KW-1185">Reference proteome</keyword>
<evidence type="ECO:0000313" key="9">
    <source>
        <dbReference type="EMBL" id="MDT0595034.1"/>
    </source>
</evidence>
<keyword evidence="5" id="KW-0574">Periplasm</keyword>
<dbReference type="EMBL" id="JAVRHX010000002">
    <property type="protein sequence ID" value="MDT0595034.1"/>
    <property type="molecule type" value="Genomic_DNA"/>
</dbReference>
<comment type="caution">
    <text evidence="9">The sequence shown here is derived from an EMBL/GenBank/DDBJ whole genome shotgun (WGS) entry which is preliminary data.</text>
</comment>
<dbReference type="PANTHER" id="PTHR35891:SF2">
    <property type="entry name" value="THIOL:DISULFIDE INTERCHANGE PROTEIN DSBA"/>
    <property type="match status" value="1"/>
</dbReference>
<dbReference type="PANTHER" id="PTHR35891">
    <property type="entry name" value="THIOL:DISULFIDE INTERCHANGE PROTEIN DSBA"/>
    <property type="match status" value="1"/>
</dbReference>
<organism evidence="9 10">
    <name type="scientific">Glaciecola petra</name>
    <dbReference type="NCBI Taxonomy" id="3075602"/>
    <lineage>
        <taxon>Bacteria</taxon>
        <taxon>Pseudomonadati</taxon>
        <taxon>Pseudomonadota</taxon>
        <taxon>Gammaproteobacteria</taxon>
        <taxon>Alteromonadales</taxon>
        <taxon>Alteromonadaceae</taxon>
        <taxon>Glaciecola</taxon>
    </lineage>
</organism>
<evidence type="ECO:0000256" key="5">
    <source>
        <dbReference type="ARBA" id="ARBA00022764"/>
    </source>
</evidence>
<dbReference type="Gene3D" id="3.40.30.10">
    <property type="entry name" value="Glutaredoxin"/>
    <property type="match status" value="1"/>
</dbReference>
<sequence length="229" mass="25740">MKNALIFILVATLYACSEAPKDAAEQTENTLTQAETELSQVAPVPWQEGKHYEVLDQEATENPEVKEFFSFYCPHCFSFEPFVQEMKRRFGDSIPVDKVHVDFMGFTNREIQQQVSVAMLVARNMGIQEQINQAIFNHIHMEQKALDTPAQLSQLLAANGISADAFDSAVTESEMVGLIEEHSQKFATYRPDLSSVPTFVVNGKYKVLFGANLNADELLSLIEWLAKQS</sequence>